<keyword evidence="2" id="KW-1185">Reference proteome</keyword>
<dbReference type="Gene3D" id="3.10.450.50">
    <property type="match status" value="1"/>
</dbReference>
<proteinExistence type="predicted"/>
<dbReference type="InterPro" id="IPR032710">
    <property type="entry name" value="NTF2-like_dom_sf"/>
</dbReference>
<dbReference type="PANTHER" id="PTHR38436">
    <property type="entry name" value="POLYKETIDE CYCLASE SNOAL-LIKE DOMAIN"/>
    <property type="match status" value="1"/>
</dbReference>
<comment type="caution">
    <text evidence="1">The sequence shown here is derived from an EMBL/GenBank/DDBJ whole genome shotgun (WGS) entry which is preliminary data.</text>
</comment>
<accession>A0ABT4PLT6</accession>
<dbReference type="InterPro" id="IPR009959">
    <property type="entry name" value="Cyclase_SnoaL-like"/>
</dbReference>
<dbReference type="EMBL" id="JAPZPY010000001">
    <property type="protein sequence ID" value="MCZ8377533.1"/>
    <property type="molecule type" value="Genomic_DNA"/>
</dbReference>
<evidence type="ECO:0000313" key="1">
    <source>
        <dbReference type="EMBL" id="MCZ8377533.1"/>
    </source>
</evidence>
<organism evidence="1 2">
    <name type="scientific">Mycobacterium hippophais</name>
    <dbReference type="NCBI Taxonomy" id="3016340"/>
    <lineage>
        <taxon>Bacteria</taxon>
        <taxon>Bacillati</taxon>
        <taxon>Actinomycetota</taxon>
        <taxon>Actinomycetes</taxon>
        <taxon>Mycobacteriales</taxon>
        <taxon>Mycobacteriaceae</taxon>
        <taxon>Mycobacterium</taxon>
    </lineage>
</organism>
<dbReference type="RefSeq" id="WP_269892406.1">
    <property type="nucleotide sequence ID" value="NZ_JAPZPY010000001.1"/>
</dbReference>
<dbReference type="Proteomes" id="UP001142153">
    <property type="component" value="Unassembled WGS sequence"/>
</dbReference>
<sequence>MSQNDLLDVYRAYLQCLNERQWPRLGEFVADQLSYNGRRMTLQDYKAMLEGDVDAIPDLQFRPEVLIADGDVVACRLFFECTPRHTFLGFEPTGGQVSFPEHVFYRFDEDRRIAEVWSVIDKQAVREQVSRGR</sequence>
<dbReference type="Pfam" id="PF07366">
    <property type="entry name" value="SnoaL"/>
    <property type="match status" value="1"/>
</dbReference>
<dbReference type="PANTHER" id="PTHR38436:SF1">
    <property type="entry name" value="ESTER CYCLASE"/>
    <property type="match status" value="1"/>
</dbReference>
<protein>
    <submittedName>
        <fullName evidence="1">Ester cyclase</fullName>
    </submittedName>
</protein>
<name>A0ABT4PLT6_9MYCO</name>
<gene>
    <name evidence="1" type="ORF">O6P37_01520</name>
</gene>
<evidence type="ECO:0000313" key="2">
    <source>
        <dbReference type="Proteomes" id="UP001142153"/>
    </source>
</evidence>
<reference evidence="1" key="1">
    <citation type="submission" date="2022-12" db="EMBL/GenBank/DDBJ databases">
        <authorList>
            <person name="Deng Y."/>
            <person name="Zhang Y.-Q."/>
        </authorList>
    </citation>
    <scope>NUCLEOTIDE SEQUENCE</scope>
    <source>
        <strain evidence="1">CPCC 205372</strain>
    </source>
</reference>
<dbReference type="SUPFAM" id="SSF54427">
    <property type="entry name" value="NTF2-like"/>
    <property type="match status" value="1"/>
</dbReference>